<dbReference type="Proteomes" id="UP001589683">
    <property type="component" value="Unassembled WGS sequence"/>
</dbReference>
<dbReference type="InterPro" id="IPR011037">
    <property type="entry name" value="Pyrv_Knase-like_insert_dom_sf"/>
</dbReference>
<name>A0ABV5JDG9_9RHOB</name>
<dbReference type="PANTHER" id="PTHR30212:SF2">
    <property type="entry name" value="PROTEIN YIIM"/>
    <property type="match status" value="1"/>
</dbReference>
<comment type="caution">
    <text evidence="2">The sequence shown here is derived from an EMBL/GenBank/DDBJ whole genome shotgun (WGS) entry which is preliminary data.</text>
</comment>
<sequence length="216" mass="23939">MRVLAISVGKPRTIRYMGKDVPTAIYKKPIDGLCMVRRTNLDGDEQANLKAHGGPDKAVLASPVEHYSFFNDLYGQEPFEFGHFGENLTIEGLVENEVRIGDQLSIGQAVFEVTMPRMPCFKFGVKLGSSKALESCIATAKTGFYLRVLQEGSIEAGNTIERVKTDVTAPSVEEVHRLRFFDKRNVGEMQRALQNAALSGVLKNLFAERISELEAN</sequence>
<reference evidence="2 3" key="1">
    <citation type="submission" date="2024-09" db="EMBL/GenBank/DDBJ databases">
        <authorList>
            <person name="Sun Q."/>
            <person name="Mori K."/>
        </authorList>
    </citation>
    <scope>NUCLEOTIDE SEQUENCE [LARGE SCALE GENOMIC DNA]</scope>
    <source>
        <strain evidence="2 3">CECT 8726</strain>
    </source>
</reference>
<dbReference type="PROSITE" id="PS51340">
    <property type="entry name" value="MOSC"/>
    <property type="match status" value="1"/>
</dbReference>
<dbReference type="InterPro" id="IPR005302">
    <property type="entry name" value="MoCF_Sase_C"/>
</dbReference>
<evidence type="ECO:0000259" key="1">
    <source>
        <dbReference type="PROSITE" id="PS51340"/>
    </source>
</evidence>
<dbReference type="Pfam" id="PF03475">
    <property type="entry name" value="YiiM_3-alpha"/>
    <property type="match status" value="1"/>
</dbReference>
<dbReference type="EMBL" id="JBHMEA010000019">
    <property type="protein sequence ID" value="MFB9231494.1"/>
    <property type="molecule type" value="Genomic_DNA"/>
</dbReference>
<proteinExistence type="predicted"/>
<dbReference type="RefSeq" id="WP_213890734.1">
    <property type="nucleotide sequence ID" value="NZ_JAGFNU010000013.1"/>
</dbReference>
<feature type="domain" description="MOSC" evidence="1">
    <location>
        <begin position="28"/>
        <end position="163"/>
    </location>
</feature>
<protein>
    <submittedName>
        <fullName evidence="2">MOSC domain-containing protein</fullName>
    </submittedName>
</protein>
<evidence type="ECO:0000313" key="3">
    <source>
        <dbReference type="Proteomes" id="UP001589683"/>
    </source>
</evidence>
<dbReference type="InterPro" id="IPR005163">
    <property type="entry name" value="Tri_helical_YiiM-like"/>
</dbReference>
<dbReference type="Pfam" id="PF03473">
    <property type="entry name" value="MOSC"/>
    <property type="match status" value="1"/>
</dbReference>
<evidence type="ECO:0000313" key="2">
    <source>
        <dbReference type="EMBL" id="MFB9231494.1"/>
    </source>
</evidence>
<accession>A0ABV5JDG9</accession>
<organism evidence="2 3">
    <name type="scientific">Pseudohalocynthiibacter aestuariivivens</name>
    <dbReference type="NCBI Taxonomy" id="1591409"/>
    <lineage>
        <taxon>Bacteria</taxon>
        <taxon>Pseudomonadati</taxon>
        <taxon>Pseudomonadota</taxon>
        <taxon>Alphaproteobacteria</taxon>
        <taxon>Rhodobacterales</taxon>
        <taxon>Paracoccaceae</taxon>
        <taxon>Pseudohalocynthiibacter</taxon>
    </lineage>
</organism>
<dbReference type="InterPro" id="IPR052353">
    <property type="entry name" value="Benzoxazolinone_Detox_Enz"/>
</dbReference>
<gene>
    <name evidence="2" type="ORF">ACFFUT_06810</name>
</gene>
<dbReference type="Gene3D" id="2.40.33.20">
    <property type="entry name" value="PK beta-barrel domain-like"/>
    <property type="match status" value="1"/>
</dbReference>
<keyword evidence="3" id="KW-1185">Reference proteome</keyword>
<dbReference type="SUPFAM" id="SSF50800">
    <property type="entry name" value="PK beta-barrel domain-like"/>
    <property type="match status" value="1"/>
</dbReference>
<dbReference type="PANTHER" id="PTHR30212">
    <property type="entry name" value="PROTEIN YIIM"/>
    <property type="match status" value="1"/>
</dbReference>